<keyword evidence="1" id="KW-0472">Membrane</keyword>
<name>A0A1T0AVN6_9PAST</name>
<evidence type="ECO:0000313" key="2">
    <source>
        <dbReference type="EMBL" id="OOS00905.1"/>
    </source>
</evidence>
<keyword evidence="1" id="KW-1133">Transmembrane helix</keyword>
<comment type="caution">
    <text evidence="2">The sequence shown here is derived from an EMBL/GenBank/DDBJ whole genome shotgun (WGS) entry which is preliminary data.</text>
</comment>
<gene>
    <name evidence="2" type="ORF">B0187_01020</name>
</gene>
<organism evidence="2 3">
    <name type="scientific">Haemophilus paracuniculus</name>
    <dbReference type="NCBI Taxonomy" id="734"/>
    <lineage>
        <taxon>Bacteria</taxon>
        <taxon>Pseudomonadati</taxon>
        <taxon>Pseudomonadota</taxon>
        <taxon>Gammaproteobacteria</taxon>
        <taxon>Pasteurellales</taxon>
        <taxon>Pasteurellaceae</taxon>
        <taxon>Haemophilus</taxon>
    </lineage>
</organism>
<keyword evidence="3" id="KW-1185">Reference proteome</keyword>
<feature type="transmembrane region" description="Helical" evidence="1">
    <location>
        <begin position="20"/>
        <end position="48"/>
    </location>
</feature>
<sequence length="166" mass="19215">MDILIEIVGKPFVSVTGPFFFLLLIASFCMLYVLFFGGVLVGVASFVFNKIKNKTIQKVIKNEMIQDLLIILYGIIAFCSFVASCYYWDKLDETNEENYKNIYHNIISNPKIDSLSKIEKEILNRCLLPRSNYPSLLAIQSCVDDEIEKEKIKEEKRKMKEIKPIQ</sequence>
<feature type="transmembrane region" description="Helical" evidence="1">
    <location>
        <begin position="68"/>
        <end position="89"/>
    </location>
</feature>
<dbReference type="AlphaFoldDB" id="A0A1T0AVN6"/>
<reference evidence="2 3" key="1">
    <citation type="submission" date="2017-02" db="EMBL/GenBank/DDBJ databases">
        <title>Draft genome sequence of Haemophilus paracuniculus CCUG 43573 type strain.</title>
        <authorList>
            <person name="Engstrom-Jakobsson H."/>
            <person name="Salva-Serra F."/>
            <person name="Thorell K."/>
            <person name="Gonzales-Siles L."/>
            <person name="Karlsson R."/>
            <person name="Boulund F."/>
            <person name="Engstrand L."/>
            <person name="Kristiansson E."/>
            <person name="Moore E."/>
        </authorList>
    </citation>
    <scope>NUCLEOTIDE SEQUENCE [LARGE SCALE GENOMIC DNA]</scope>
    <source>
        <strain evidence="2 3">CCUG 43573</strain>
    </source>
</reference>
<protein>
    <submittedName>
        <fullName evidence="2">Uncharacterized protein</fullName>
    </submittedName>
</protein>
<proteinExistence type="predicted"/>
<dbReference type="EMBL" id="MUYA01000001">
    <property type="protein sequence ID" value="OOS00905.1"/>
    <property type="molecule type" value="Genomic_DNA"/>
</dbReference>
<dbReference type="Proteomes" id="UP000190867">
    <property type="component" value="Unassembled WGS sequence"/>
</dbReference>
<keyword evidence="1" id="KW-0812">Transmembrane</keyword>
<accession>A0A1T0AVN6</accession>
<dbReference type="RefSeq" id="WP_078235926.1">
    <property type="nucleotide sequence ID" value="NZ_MUYA01000001.1"/>
</dbReference>
<evidence type="ECO:0000256" key="1">
    <source>
        <dbReference type="SAM" id="Phobius"/>
    </source>
</evidence>
<evidence type="ECO:0000313" key="3">
    <source>
        <dbReference type="Proteomes" id="UP000190867"/>
    </source>
</evidence>